<dbReference type="Proteomes" id="UP000254258">
    <property type="component" value="Unassembled WGS sequence"/>
</dbReference>
<keyword evidence="1" id="KW-0732">Signal</keyword>
<reference evidence="2 3" key="1">
    <citation type="submission" date="2018-07" db="EMBL/GenBank/DDBJ databases">
        <title>Dyella monticola sp. nov. and Dyella psychrodurans sp. nov. isolated from monsoon evergreen broad-leaved forest soil of Dinghu Mountain, China.</title>
        <authorList>
            <person name="Gao Z."/>
            <person name="Qiu L."/>
        </authorList>
    </citation>
    <scope>NUCLEOTIDE SEQUENCE [LARGE SCALE GENOMIC DNA]</scope>
    <source>
        <strain evidence="2 3">4G-K06</strain>
    </source>
</reference>
<proteinExistence type="predicted"/>
<name>A0A370X386_9GAMM</name>
<sequence>MKNRALRCGIALWMPLVMASSTVDAHGDHPPNAQSAPIRHSMSDRDWAALFDEKTPLADRQHALAAIEQSPDTLDPQTLYMLGSIYHMGKHAPGSPVQEDAQKAMLYLSNAAIRGSVLAMAKMAEIKLAAGQYREAMNWAQIYGHYASIAQKKSDVQDSYTAELLYRAKQGLNDSDIDAIMKDVRSFVFAYDSTIRAGIASDDRVLHLKPRSRGHYFQPAINHERQVNSGMADYVLTFAADGSVSKAQLLDAEPLPDTGTNLLHAAQQMTVDPASDNAPRYAWVPMLLSDMRYHLNKDAR</sequence>
<evidence type="ECO:0000313" key="3">
    <source>
        <dbReference type="Proteomes" id="UP000254258"/>
    </source>
</evidence>
<protein>
    <recommendedName>
        <fullName evidence="4">Sel1 repeat family protein</fullName>
    </recommendedName>
</protein>
<dbReference type="EMBL" id="QRBE01000003">
    <property type="protein sequence ID" value="RDS82873.1"/>
    <property type="molecule type" value="Genomic_DNA"/>
</dbReference>
<dbReference type="InterPro" id="IPR011990">
    <property type="entry name" value="TPR-like_helical_dom_sf"/>
</dbReference>
<dbReference type="SUPFAM" id="SSF81901">
    <property type="entry name" value="HCP-like"/>
    <property type="match status" value="1"/>
</dbReference>
<dbReference type="AlphaFoldDB" id="A0A370X386"/>
<keyword evidence="3" id="KW-1185">Reference proteome</keyword>
<gene>
    <name evidence="2" type="ORF">DWU98_06960</name>
</gene>
<evidence type="ECO:0000313" key="2">
    <source>
        <dbReference type="EMBL" id="RDS82873.1"/>
    </source>
</evidence>
<accession>A0A370X386</accession>
<comment type="caution">
    <text evidence="2">The sequence shown here is derived from an EMBL/GenBank/DDBJ whole genome shotgun (WGS) entry which is preliminary data.</text>
</comment>
<evidence type="ECO:0008006" key="4">
    <source>
        <dbReference type="Google" id="ProtNLM"/>
    </source>
</evidence>
<feature type="signal peptide" evidence="1">
    <location>
        <begin position="1"/>
        <end position="19"/>
    </location>
</feature>
<dbReference type="Gene3D" id="1.25.40.10">
    <property type="entry name" value="Tetratricopeptide repeat domain"/>
    <property type="match status" value="1"/>
</dbReference>
<organism evidence="2 3">
    <name type="scientific">Dyella monticola</name>
    <dbReference type="NCBI Taxonomy" id="1927958"/>
    <lineage>
        <taxon>Bacteria</taxon>
        <taxon>Pseudomonadati</taxon>
        <taxon>Pseudomonadota</taxon>
        <taxon>Gammaproteobacteria</taxon>
        <taxon>Lysobacterales</taxon>
        <taxon>Rhodanobacteraceae</taxon>
        <taxon>Dyella</taxon>
    </lineage>
</organism>
<evidence type="ECO:0000256" key="1">
    <source>
        <dbReference type="SAM" id="SignalP"/>
    </source>
</evidence>
<feature type="chain" id="PRO_5016927734" description="Sel1 repeat family protein" evidence="1">
    <location>
        <begin position="20"/>
        <end position="300"/>
    </location>
</feature>